<sequence length="43" mass="4652">MGNAHVRAEVAPDDHVMASAKVRCDPSYRTVSTGELLDSSHQL</sequence>
<dbReference type="AlphaFoldDB" id="X7ZPS3"/>
<proteinExistence type="predicted"/>
<name>X7ZPS3_MYCXE</name>
<organism evidence="1">
    <name type="scientific">Mycobacterium xenopi 4042</name>
    <dbReference type="NCBI Taxonomy" id="1299334"/>
    <lineage>
        <taxon>Bacteria</taxon>
        <taxon>Bacillati</taxon>
        <taxon>Actinomycetota</taxon>
        <taxon>Actinomycetes</taxon>
        <taxon>Mycobacteriales</taxon>
        <taxon>Mycobacteriaceae</taxon>
        <taxon>Mycobacterium</taxon>
    </lineage>
</organism>
<dbReference type="EMBL" id="JAOB01000070">
    <property type="protein sequence ID" value="EUA20693.1"/>
    <property type="molecule type" value="Genomic_DNA"/>
</dbReference>
<gene>
    <name evidence="1" type="ORF">I553_3031</name>
</gene>
<reference evidence="1" key="1">
    <citation type="submission" date="2014-01" db="EMBL/GenBank/DDBJ databases">
        <authorList>
            <person name="Brown-Elliot B."/>
            <person name="Wallace R."/>
            <person name="Lenaerts A."/>
            <person name="Ordway D."/>
            <person name="DeGroote M.A."/>
            <person name="Parker T."/>
            <person name="Sizemore C."/>
            <person name="Tallon L.J."/>
            <person name="Sadzewicz L.K."/>
            <person name="Sengamalay N."/>
            <person name="Fraser C.M."/>
            <person name="Hine E."/>
            <person name="Shefchek K.A."/>
            <person name="Das S.P."/>
            <person name="Tettelin H."/>
        </authorList>
    </citation>
    <scope>NUCLEOTIDE SEQUENCE [LARGE SCALE GENOMIC DNA]</scope>
    <source>
        <strain evidence="1">4042</strain>
    </source>
</reference>
<dbReference type="PATRIC" id="fig|1299334.3.peg.7841"/>
<evidence type="ECO:0000313" key="1">
    <source>
        <dbReference type="EMBL" id="EUA20693.1"/>
    </source>
</evidence>
<protein>
    <submittedName>
        <fullName evidence="1">Uncharacterized protein</fullName>
    </submittedName>
</protein>
<accession>X7ZPS3</accession>
<comment type="caution">
    <text evidence="1">The sequence shown here is derived from an EMBL/GenBank/DDBJ whole genome shotgun (WGS) entry which is preliminary data.</text>
</comment>